<gene>
    <name evidence="2" type="ORF">KXQ929_LOCUS26299</name>
</gene>
<reference evidence="2" key="1">
    <citation type="submission" date="2021-02" db="EMBL/GenBank/DDBJ databases">
        <authorList>
            <person name="Nowell W R."/>
        </authorList>
    </citation>
    <scope>NUCLEOTIDE SEQUENCE</scope>
</reference>
<dbReference type="EMBL" id="CAJOBB010002370">
    <property type="protein sequence ID" value="CAF3962807.1"/>
    <property type="molecule type" value="Genomic_DNA"/>
</dbReference>
<sequence>MNEHLSDQKKFLPPPPVQLPPIQPPPIQPPPVQPPPVLPQSTVPSIPLQQPEIELNSDLTLSFSTVTTSQTRMIAHIPKKRSVFQKPTFLSTQNSTQKPLSKRFTVPMKINNITKPLFKKTTLKVDGSPRDDLIDQILEIAKPPEKPIAKSALSKQVTRVRATR</sequence>
<evidence type="ECO:0000313" key="3">
    <source>
        <dbReference type="Proteomes" id="UP000663868"/>
    </source>
</evidence>
<dbReference type="AlphaFoldDB" id="A0A819LJ69"/>
<evidence type="ECO:0000256" key="1">
    <source>
        <dbReference type="SAM" id="MobiDB-lite"/>
    </source>
</evidence>
<feature type="compositionally biased region" description="Pro residues" evidence="1">
    <location>
        <begin position="12"/>
        <end position="38"/>
    </location>
</feature>
<feature type="region of interest" description="Disordered" evidence="1">
    <location>
        <begin position="1"/>
        <end position="44"/>
    </location>
</feature>
<evidence type="ECO:0000313" key="2">
    <source>
        <dbReference type="EMBL" id="CAF3962807.1"/>
    </source>
</evidence>
<protein>
    <submittedName>
        <fullName evidence="2">Uncharacterized protein</fullName>
    </submittedName>
</protein>
<feature type="compositionally biased region" description="Basic and acidic residues" evidence="1">
    <location>
        <begin position="1"/>
        <end position="10"/>
    </location>
</feature>
<dbReference type="Proteomes" id="UP000663868">
    <property type="component" value="Unassembled WGS sequence"/>
</dbReference>
<comment type="caution">
    <text evidence="2">The sequence shown here is derived from an EMBL/GenBank/DDBJ whole genome shotgun (WGS) entry which is preliminary data.</text>
</comment>
<accession>A0A819LJ69</accession>
<organism evidence="2 3">
    <name type="scientific">Adineta steineri</name>
    <dbReference type="NCBI Taxonomy" id="433720"/>
    <lineage>
        <taxon>Eukaryota</taxon>
        <taxon>Metazoa</taxon>
        <taxon>Spiralia</taxon>
        <taxon>Gnathifera</taxon>
        <taxon>Rotifera</taxon>
        <taxon>Eurotatoria</taxon>
        <taxon>Bdelloidea</taxon>
        <taxon>Adinetida</taxon>
        <taxon>Adinetidae</taxon>
        <taxon>Adineta</taxon>
    </lineage>
</organism>
<name>A0A819LJ69_9BILA</name>
<proteinExistence type="predicted"/>